<dbReference type="Proteomes" id="UP000217446">
    <property type="component" value="Unassembled WGS sequence"/>
</dbReference>
<evidence type="ECO:0000313" key="5">
    <source>
        <dbReference type="Proteomes" id="UP000217446"/>
    </source>
</evidence>
<evidence type="ECO:0000256" key="1">
    <source>
        <dbReference type="ARBA" id="ARBA00022737"/>
    </source>
</evidence>
<feature type="repeat" description="ANK" evidence="3">
    <location>
        <begin position="24"/>
        <end position="56"/>
    </location>
</feature>
<keyword evidence="2 3" id="KW-0040">ANK repeat</keyword>
<dbReference type="InterPro" id="IPR036770">
    <property type="entry name" value="Ankyrin_rpt-contain_sf"/>
</dbReference>
<dbReference type="RefSeq" id="WP_067375610.1">
    <property type="nucleotide sequence ID" value="NZ_BDQI01000021.1"/>
</dbReference>
<dbReference type="GO" id="GO:0004842">
    <property type="term" value="F:ubiquitin-protein transferase activity"/>
    <property type="evidence" value="ECO:0007669"/>
    <property type="project" value="TreeGrafter"/>
</dbReference>
<dbReference type="Gene3D" id="1.25.40.20">
    <property type="entry name" value="Ankyrin repeat-containing domain"/>
    <property type="match status" value="1"/>
</dbReference>
<keyword evidence="1" id="KW-0677">Repeat</keyword>
<dbReference type="Pfam" id="PF13646">
    <property type="entry name" value="HEAT_2"/>
    <property type="match status" value="1"/>
</dbReference>
<dbReference type="InterPro" id="IPR002110">
    <property type="entry name" value="Ankyrin_rpt"/>
</dbReference>
<feature type="repeat" description="ANK" evidence="3">
    <location>
        <begin position="88"/>
        <end position="120"/>
    </location>
</feature>
<comment type="caution">
    <text evidence="4">The sequence shown here is derived from an EMBL/GenBank/DDBJ whole genome shotgun (WGS) entry which is preliminary data.</text>
</comment>
<keyword evidence="5" id="KW-1185">Reference proteome</keyword>
<dbReference type="AlphaFoldDB" id="A0A250VP87"/>
<evidence type="ECO:0000313" key="4">
    <source>
        <dbReference type="EMBL" id="GAX55780.1"/>
    </source>
</evidence>
<proteinExistence type="predicted"/>
<dbReference type="PROSITE" id="PS50297">
    <property type="entry name" value="ANK_REP_REGION"/>
    <property type="match status" value="2"/>
</dbReference>
<dbReference type="SMART" id="SM00248">
    <property type="entry name" value="ANK"/>
    <property type="match status" value="3"/>
</dbReference>
<dbReference type="PANTHER" id="PTHR24171:SF8">
    <property type="entry name" value="BRCA1-ASSOCIATED RING DOMAIN PROTEIN 1"/>
    <property type="match status" value="1"/>
</dbReference>
<dbReference type="EMBL" id="BDQI01000021">
    <property type="protein sequence ID" value="GAX55780.1"/>
    <property type="molecule type" value="Genomic_DNA"/>
</dbReference>
<organism evidence="4 5">
    <name type="scientific">Streptomyces olivochromogenes</name>
    <dbReference type="NCBI Taxonomy" id="1963"/>
    <lineage>
        <taxon>Bacteria</taxon>
        <taxon>Bacillati</taxon>
        <taxon>Actinomycetota</taxon>
        <taxon>Actinomycetes</taxon>
        <taxon>Kitasatosporales</taxon>
        <taxon>Streptomycetaceae</taxon>
        <taxon>Streptomyces</taxon>
    </lineage>
</organism>
<dbReference type="STRING" id="1963.AQJ27_30545"/>
<dbReference type="Gene3D" id="1.25.10.10">
    <property type="entry name" value="Leucine-rich Repeat Variant"/>
    <property type="match status" value="1"/>
</dbReference>
<dbReference type="GO" id="GO:0085020">
    <property type="term" value="P:protein K6-linked ubiquitination"/>
    <property type="evidence" value="ECO:0007669"/>
    <property type="project" value="TreeGrafter"/>
</dbReference>
<evidence type="ECO:0000256" key="2">
    <source>
        <dbReference type="ARBA" id="ARBA00023043"/>
    </source>
</evidence>
<evidence type="ECO:0000256" key="3">
    <source>
        <dbReference type="PROSITE-ProRule" id="PRU00023"/>
    </source>
</evidence>
<dbReference type="SUPFAM" id="SSF48403">
    <property type="entry name" value="Ankyrin repeat"/>
    <property type="match status" value="1"/>
</dbReference>
<reference evidence="5" key="1">
    <citation type="submission" date="2017-05" db="EMBL/GenBank/DDBJ databases">
        <title>Streptomyces olivochromogenes NBRC 3561 whole genome shotgun sequence.</title>
        <authorList>
            <person name="Dohra H."/>
            <person name="Kodani S."/>
        </authorList>
    </citation>
    <scope>NUCLEOTIDE SEQUENCE [LARGE SCALE GENOMIC DNA]</scope>
    <source>
        <strain evidence="5">NBRC 3561</strain>
    </source>
</reference>
<name>A0A250VP87_STROL</name>
<accession>A0A250VP87</accession>
<dbReference type="InterPro" id="IPR016024">
    <property type="entry name" value="ARM-type_fold"/>
</dbReference>
<dbReference type="PROSITE" id="PS50088">
    <property type="entry name" value="ANK_REPEAT"/>
    <property type="match status" value="2"/>
</dbReference>
<protein>
    <submittedName>
        <fullName evidence="4">Uncharacterized protein</fullName>
    </submittedName>
</protein>
<sequence>MGGESLTAAVRSGDVKAVTALLDAGGESLTVAVRSGDVKAVKALLDAGGDPDVVDDRGTPALCLAVDGFDLATVEVLMRSARLDRVVDGQTPLLRAVDRGASDIVTALINHGAQMRHRDREGRDALALARSWHETGAVAELRRRCGSAGTVRCETVRDENGVSVEELTLAGLTVRTGHSAILTALEPRYGIRTSFTELLSRALAEPDVDHEIWWVTTNVLQERRDRATWDMAAALRDRPDPQERYFGAEVLRLFNLFDYSDEAPFDAPLVDLFLPWAAREPDPRVLRPLTAGLSGALDPRAERPLHDLARHADSGVREWAVFGLQYGVDAGRRDALATVLACTRDEVAEVRRGACAALVSAPAGSEVSNALAACLTDETEDVRVTAAVQLALRDDPRGDEILAALDASDDEGPYFWQLYDVGRHRRKTDATAPR</sequence>
<dbReference type="InterPro" id="IPR011989">
    <property type="entry name" value="ARM-like"/>
</dbReference>
<gene>
    <name evidence="4" type="primary">arp</name>
    <name evidence="4" type="ORF">SO3561_07342</name>
</gene>
<dbReference type="PANTHER" id="PTHR24171">
    <property type="entry name" value="ANKYRIN REPEAT DOMAIN-CONTAINING PROTEIN 39-RELATED"/>
    <property type="match status" value="1"/>
</dbReference>
<dbReference type="Pfam" id="PF12796">
    <property type="entry name" value="Ank_2"/>
    <property type="match status" value="1"/>
</dbReference>
<dbReference type="SUPFAM" id="SSF48371">
    <property type="entry name" value="ARM repeat"/>
    <property type="match status" value="1"/>
</dbReference>